<name>U7UIB9_9FIRM</name>
<dbReference type="Gene3D" id="1.20.120.1810">
    <property type="match status" value="1"/>
</dbReference>
<proteinExistence type="predicted"/>
<evidence type="ECO:0000256" key="4">
    <source>
        <dbReference type="ARBA" id="ARBA00023163"/>
    </source>
</evidence>
<dbReference type="EMBL" id="AWXA01000046">
    <property type="protein sequence ID" value="ERT58198.1"/>
    <property type="molecule type" value="Genomic_DNA"/>
</dbReference>
<evidence type="ECO:0000256" key="3">
    <source>
        <dbReference type="ARBA" id="ARBA00023125"/>
    </source>
</evidence>
<dbReference type="Proteomes" id="UP000017090">
    <property type="component" value="Unassembled WGS sequence"/>
</dbReference>
<keyword evidence="3" id="KW-0238">DNA-binding</keyword>
<dbReference type="PATRIC" id="fig|1111454.3.peg.1734"/>
<reference evidence="7 8" key="1">
    <citation type="submission" date="2013-09" db="EMBL/GenBank/DDBJ databases">
        <authorList>
            <person name="Durkin A.S."/>
            <person name="Haft D.R."/>
            <person name="McCorrison J."/>
            <person name="Torralba M."/>
            <person name="Gillis M."/>
            <person name="Haft D.H."/>
            <person name="Methe B."/>
            <person name="Sutton G."/>
            <person name="Nelson K.E."/>
        </authorList>
    </citation>
    <scope>NUCLEOTIDE SEQUENCE [LARGE SCALE GENOMIC DNA]</scope>
    <source>
        <strain evidence="7 8">BV3C16-1</strain>
    </source>
</reference>
<dbReference type="Gene3D" id="1.10.10.10">
    <property type="entry name" value="Winged helix-like DNA-binding domain superfamily/Winged helix DNA-binding domain"/>
    <property type="match status" value="1"/>
</dbReference>
<keyword evidence="1" id="KW-0805">Transcription regulation</keyword>
<dbReference type="SUPFAM" id="SSF88946">
    <property type="entry name" value="Sigma2 domain of RNA polymerase sigma factors"/>
    <property type="match status" value="1"/>
</dbReference>
<evidence type="ECO:0000313" key="7">
    <source>
        <dbReference type="EMBL" id="ERT58198.1"/>
    </source>
</evidence>
<dbReference type="AlphaFoldDB" id="U7UIB9"/>
<dbReference type="Pfam" id="PF04542">
    <property type="entry name" value="Sigma70_r2"/>
    <property type="match status" value="1"/>
</dbReference>
<evidence type="ECO:0000313" key="8">
    <source>
        <dbReference type="Proteomes" id="UP000017090"/>
    </source>
</evidence>
<keyword evidence="2" id="KW-0731">Sigma factor</keyword>
<dbReference type="STRING" id="1111454.HMPREF1250_0850"/>
<evidence type="ECO:0000256" key="1">
    <source>
        <dbReference type="ARBA" id="ARBA00023015"/>
    </source>
</evidence>
<accession>U7UIB9</accession>
<feature type="domain" description="RNA polymerase sigma-70 region 2" evidence="5">
    <location>
        <begin position="39"/>
        <end position="107"/>
    </location>
</feature>
<dbReference type="InterPro" id="IPR013324">
    <property type="entry name" value="RNA_pol_sigma_r3/r4-like"/>
</dbReference>
<dbReference type="PANTHER" id="PTHR30385">
    <property type="entry name" value="SIGMA FACTOR F FLAGELLAR"/>
    <property type="match status" value="1"/>
</dbReference>
<sequence>MLNAYMEELRKISLLPAAEERALWIAYKDRSDAAARRCLIEHYQPLVFREAMRWHLSADVLADALQEGTLGLIEAVERYDYRRGVAFSVFAVHRIRGEIIDFLNREGKGKAALSIDEPDENGITLAELLSDGSEDLADQTGRKLLFEHVSAMLPRLPEKEKLVVEGVYLHDRQQKRLAEDLDVSLPYIYRLQKRGIRRVRGMLSRFIHESKNDE</sequence>
<keyword evidence="8" id="KW-1185">Reference proteome</keyword>
<dbReference type="eggNOG" id="COG1191">
    <property type="taxonomic scope" value="Bacteria"/>
</dbReference>
<gene>
    <name evidence="7" type="ORF">HMPREF1250_0850</name>
</gene>
<dbReference type="InterPro" id="IPR007627">
    <property type="entry name" value="RNA_pol_sigma70_r2"/>
</dbReference>
<dbReference type="InterPro" id="IPR007630">
    <property type="entry name" value="RNA_pol_sigma70_r4"/>
</dbReference>
<dbReference type="Pfam" id="PF04545">
    <property type="entry name" value="Sigma70_r4"/>
    <property type="match status" value="1"/>
</dbReference>
<dbReference type="SUPFAM" id="SSF88659">
    <property type="entry name" value="Sigma3 and sigma4 domains of RNA polymerase sigma factors"/>
    <property type="match status" value="1"/>
</dbReference>
<evidence type="ECO:0000259" key="5">
    <source>
        <dbReference type="Pfam" id="PF04542"/>
    </source>
</evidence>
<feature type="domain" description="RNA polymerase sigma-70 region 4" evidence="6">
    <location>
        <begin position="153"/>
        <end position="200"/>
    </location>
</feature>
<dbReference type="GO" id="GO:0016987">
    <property type="term" value="F:sigma factor activity"/>
    <property type="evidence" value="ECO:0007669"/>
    <property type="project" value="UniProtKB-KW"/>
</dbReference>
<dbReference type="GO" id="GO:0003677">
    <property type="term" value="F:DNA binding"/>
    <property type="evidence" value="ECO:0007669"/>
    <property type="project" value="UniProtKB-KW"/>
</dbReference>
<evidence type="ECO:0000259" key="6">
    <source>
        <dbReference type="Pfam" id="PF04545"/>
    </source>
</evidence>
<dbReference type="RefSeq" id="WP_023054209.1">
    <property type="nucleotide sequence ID" value="NZ_AWXA01000046.1"/>
</dbReference>
<organism evidence="7 8">
    <name type="scientific">Megasphaera vaginalis</name>
    <name type="common">ex Srinivasan et al. 2021</name>
    <dbReference type="NCBI Taxonomy" id="1111454"/>
    <lineage>
        <taxon>Bacteria</taxon>
        <taxon>Bacillati</taxon>
        <taxon>Bacillota</taxon>
        <taxon>Negativicutes</taxon>
        <taxon>Veillonellales</taxon>
        <taxon>Veillonellaceae</taxon>
        <taxon>Megasphaera</taxon>
    </lineage>
</organism>
<evidence type="ECO:0000256" key="2">
    <source>
        <dbReference type="ARBA" id="ARBA00023082"/>
    </source>
</evidence>
<dbReference type="GO" id="GO:0006352">
    <property type="term" value="P:DNA-templated transcription initiation"/>
    <property type="evidence" value="ECO:0007669"/>
    <property type="project" value="InterPro"/>
</dbReference>
<protein>
    <submittedName>
        <fullName evidence="7">Sigma-70 region 2</fullName>
    </submittedName>
</protein>
<dbReference type="NCBIfam" id="TIGR02937">
    <property type="entry name" value="sigma70-ECF"/>
    <property type="match status" value="1"/>
</dbReference>
<dbReference type="InterPro" id="IPR013325">
    <property type="entry name" value="RNA_pol_sigma_r2"/>
</dbReference>
<comment type="caution">
    <text evidence="7">The sequence shown here is derived from an EMBL/GenBank/DDBJ whole genome shotgun (WGS) entry which is preliminary data.</text>
</comment>
<dbReference type="InterPro" id="IPR036388">
    <property type="entry name" value="WH-like_DNA-bd_sf"/>
</dbReference>
<keyword evidence="4" id="KW-0804">Transcription</keyword>
<dbReference type="InterPro" id="IPR014284">
    <property type="entry name" value="RNA_pol_sigma-70_dom"/>
</dbReference>